<dbReference type="InterPro" id="IPR002156">
    <property type="entry name" value="RNaseH_domain"/>
</dbReference>
<sequence>MCYKVKAYSGDKFNEIADELAVIPKSLCKFYNDIFEGTTISLNYKNIKNKNFIPIAELMAILTCLLVMPDGSTVNIYTDSMCALQNINKLKKNYKKIWQKCKNPVILQIISEIIKEKTLKITCYKVKAHSGDKFNEIADELAVIPKSLCKFYNDIFEGTTISLNYKNIKNKNFIPM</sequence>
<dbReference type="OrthoDB" id="2447560at2759"/>
<dbReference type="AlphaFoldDB" id="A0A397I7R9"/>
<dbReference type="Proteomes" id="UP000266861">
    <property type="component" value="Unassembled WGS sequence"/>
</dbReference>
<accession>A0A397I7R9</accession>
<dbReference type="InterPro" id="IPR012337">
    <property type="entry name" value="RNaseH-like_sf"/>
</dbReference>
<evidence type="ECO:0000259" key="1">
    <source>
        <dbReference type="PROSITE" id="PS50879"/>
    </source>
</evidence>
<evidence type="ECO:0000313" key="2">
    <source>
        <dbReference type="EMBL" id="RHZ70937.1"/>
    </source>
</evidence>
<dbReference type="PROSITE" id="PS50879">
    <property type="entry name" value="RNASE_H_1"/>
    <property type="match status" value="1"/>
</dbReference>
<gene>
    <name evidence="2" type="ORF">Glove_264g30</name>
</gene>
<dbReference type="GO" id="GO:0004523">
    <property type="term" value="F:RNA-DNA hybrid ribonuclease activity"/>
    <property type="evidence" value="ECO:0007669"/>
    <property type="project" value="InterPro"/>
</dbReference>
<protein>
    <recommendedName>
        <fullName evidence="1">RNase H type-1 domain-containing protein</fullName>
    </recommendedName>
</protein>
<feature type="domain" description="RNase H type-1" evidence="1">
    <location>
        <begin position="1"/>
        <end position="147"/>
    </location>
</feature>
<reference evidence="2 3" key="1">
    <citation type="submission" date="2018-08" db="EMBL/GenBank/DDBJ databases">
        <title>Genome and evolution of the arbuscular mycorrhizal fungus Diversispora epigaea (formerly Glomus versiforme) and its bacterial endosymbionts.</title>
        <authorList>
            <person name="Sun X."/>
            <person name="Fei Z."/>
            <person name="Harrison M."/>
        </authorList>
    </citation>
    <scope>NUCLEOTIDE SEQUENCE [LARGE SCALE GENOMIC DNA]</scope>
    <source>
        <strain evidence="2 3">IT104</strain>
    </source>
</reference>
<dbReference type="Gene3D" id="3.30.420.10">
    <property type="entry name" value="Ribonuclease H-like superfamily/Ribonuclease H"/>
    <property type="match status" value="1"/>
</dbReference>
<comment type="caution">
    <text evidence="2">The sequence shown here is derived from an EMBL/GenBank/DDBJ whole genome shotgun (WGS) entry which is preliminary data.</text>
</comment>
<keyword evidence="3" id="KW-1185">Reference proteome</keyword>
<dbReference type="EMBL" id="PQFF01000241">
    <property type="protein sequence ID" value="RHZ70937.1"/>
    <property type="molecule type" value="Genomic_DNA"/>
</dbReference>
<dbReference type="GO" id="GO:0003676">
    <property type="term" value="F:nucleic acid binding"/>
    <property type="evidence" value="ECO:0007669"/>
    <property type="project" value="InterPro"/>
</dbReference>
<evidence type="ECO:0000313" key="3">
    <source>
        <dbReference type="Proteomes" id="UP000266861"/>
    </source>
</evidence>
<dbReference type="SUPFAM" id="SSF53098">
    <property type="entry name" value="Ribonuclease H-like"/>
    <property type="match status" value="1"/>
</dbReference>
<name>A0A397I7R9_9GLOM</name>
<proteinExistence type="predicted"/>
<organism evidence="2 3">
    <name type="scientific">Diversispora epigaea</name>
    <dbReference type="NCBI Taxonomy" id="1348612"/>
    <lineage>
        <taxon>Eukaryota</taxon>
        <taxon>Fungi</taxon>
        <taxon>Fungi incertae sedis</taxon>
        <taxon>Mucoromycota</taxon>
        <taxon>Glomeromycotina</taxon>
        <taxon>Glomeromycetes</taxon>
        <taxon>Diversisporales</taxon>
        <taxon>Diversisporaceae</taxon>
        <taxon>Diversispora</taxon>
    </lineage>
</organism>
<dbReference type="InterPro" id="IPR036397">
    <property type="entry name" value="RNaseH_sf"/>
</dbReference>
<dbReference type="Pfam" id="PF00075">
    <property type="entry name" value="RNase_H"/>
    <property type="match status" value="1"/>
</dbReference>